<evidence type="ECO:0000313" key="1">
    <source>
        <dbReference type="EMBL" id="KAK8088335.1"/>
    </source>
</evidence>
<keyword evidence="2" id="KW-1185">Reference proteome</keyword>
<accession>A0ABR1WYX0</accession>
<organism evidence="1 2">
    <name type="scientific">Apiospora hydei</name>
    <dbReference type="NCBI Taxonomy" id="1337664"/>
    <lineage>
        <taxon>Eukaryota</taxon>
        <taxon>Fungi</taxon>
        <taxon>Dikarya</taxon>
        <taxon>Ascomycota</taxon>
        <taxon>Pezizomycotina</taxon>
        <taxon>Sordariomycetes</taxon>
        <taxon>Xylariomycetidae</taxon>
        <taxon>Amphisphaeriales</taxon>
        <taxon>Apiosporaceae</taxon>
        <taxon>Apiospora</taxon>
    </lineage>
</organism>
<dbReference type="Proteomes" id="UP001433268">
    <property type="component" value="Unassembled WGS sequence"/>
</dbReference>
<comment type="caution">
    <text evidence="1">The sequence shown here is derived from an EMBL/GenBank/DDBJ whole genome shotgun (WGS) entry which is preliminary data.</text>
</comment>
<evidence type="ECO:0000313" key="2">
    <source>
        <dbReference type="Proteomes" id="UP001433268"/>
    </source>
</evidence>
<sequence>MHHLVEERALHGEEAIQRVALVDQVLVFFPLFAVAQLEQGRAEDRHLLFVADAAEYAIDGAEAFGGIPAFMARHVVLGDGEIDTPQLGVVVARHYLYAYAHTEFAPSADFIARFRFNMNEEDGEGSCSVLTVLVGGIPLPGRVVAGQVAWLLPIFPLVHKDGLQGVFGVFRQRDGAIVTQDSGIDAREHHYRLRGGDLERVGGRFAFWDSEQVLDPFLGMAKHLCSYVDYVVDLFVVDGFGGAVALGVLLPDIGDAEEVRGGLGCDDLCAATGDEENCIGKK</sequence>
<dbReference type="EMBL" id="JAQQWN010000004">
    <property type="protein sequence ID" value="KAK8088335.1"/>
    <property type="molecule type" value="Genomic_DNA"/>
</dbReference>
<protein>
    <submittedName>
        <fullName evidence="1">Uncharacterized protein</fullName>
    </submittedName>
</protein>
<dbReference type="GeneID" id="92040671"/>
<name>A0ABR1WYX0_9PEZI</name>
<dbReference type="RefSeq" id="XP_066671229.1">
    <property type="nucleotide sequence ID" value="XM_066807611.1"/>
</dbReference>
<reference evidence="1 2" key="1">
    <citation type="submission" date="2023-01" db="EMBL/GenBank/DDBJ databases">
        <title>Analysis of 21 Apiospora genomes using comparative genomics revels a genus with tremendous synthesis potential of carbohydrate active enzymes and secondary metabolites.</title>
        <authorList>
            <person name="Sorensen T."/>
        </authorList>
    </citation>
    <scope>NUCLEOTIDE SEQUENCE [LARGE SCALE GENOMIC DNA]</scope>
    <source>
        <strain evidence="1 2">CBS 114990</strain>
    </source>
</reference>
<gene>
    <name evidence="1" type="ORF">PG997_003296</name>
</gene>
<proteinExistence type="predicted"/>